<proteinExistence type="predicted"/>
<dbReference type="RefSeq" id="WP_097130446.1">
    <property type="nucleotide sequence ID" value="NZ_OCMT01000002.1"/>
</dbReference>
<dbReference type="Proteomes" id="UP000219281">
    <property type="component" value="Unassembled WGS sequence"/>
</dbReference>
<reference evidence="2" key="1">
    <citation type="submission" date="2017-09" db="EMBL/GenBank/DDBJ databases">
        <authorList>
            <person name="Varghese N."/>
            <person name="Submissions S."/>
        </authorList>
    </citation>
    <scope>NUCLEOTIDE SEQUENCE [LARGE SCALE GENOMIC DNA]</scope>
    <source>
        <strain evidence="2">CGMCC 1.12803</strain>
    </source>
</reference>
<dbReference type="EMBL" id="OCMT01000002">
    <property type="protein sequence ID" value="SOD14253.1"/>
    <property type="molecule type" value="Genomic_DNA"/>
</dbReference>
<accession>A0A285ZX65</accession>
<name>A0A285ZX65_9SPHI</name>
<dbReference type="AlphaFoldDB" id="A0A285ZX65"/>
<keyword evidence="2" id="KW-1185">Reference proteome</keyword>
<sequence>MFLYFWVMGRLKIYDTDMSRESILAEREALYLSKSAEQKIYALLQLNYVAVQLNGGKLLKQPQGKGILIRKINV</sequence>
<evidence type="ECO:0000313" key="1">
    <source>
        <dbReference type="EMBL" id="SOD14253.1"/>
    </source>
</evidence>
<gene>
    <name evidence="1" type="ORF">SAMN06297358_1481</name>
</gene>
<evidence type="ECO:0000313" key="2">
    <source>
        <dbReference type="Proteomes" id="UP000219281"/>
    </source>
</evidence>
<protein>
    <submittedName>
        <fullName evidence="1">Uncharacterized protein</fullName>
    </submittedName>
</protein>
<organism evidence="1 2">
    <name type="scientific">Pedobacter xixiisoli</name>
    <dbReference type="NCBI Taxonomy" id="1476464"/>
    <lineage>
        <taxon>Bacteria</taxon>
        <taxon>Pseudomonadati</taxon>
        <taxon>Bacteroidota</taxon>
        <taxon>Sphingobacteriia</taxon>
        <taxon>Sphingobacteriales</taxon>
        <taxon>Sphingobacteriaceae</taxon>
        <taxon>Pedobacter</taxon>
    </lineage>
</organism>
<dbReference type="OrthoDB" id="770811at2"/>